<dbReference type="EMBL" id="JAOTPV010000032">
    <property type="protein sequence ID" value="KAJ4469579.1"/>
    <property type="molecule type" value="Genomic_DNA"/>
</dbReference>
<dbReference type="AlphaFoldDB" id="A0A9W8ZXH1"/>
<gene>
    <name evidence="1" type="ORF">J3R30DRAFT_1570542</name>
</gene>
<proteinExistence type="predicted"/>
<dbReference type="Proteomes" id="UP001150266">
    <property type="component" value="Unassembled WGS sequence"/>
</dbReference>
<dbReference type="Gene3D" id="1.10.418.10">
    <property type="entry name" value="Calponin-like domain"/>
    <property type="match status" value="1"/>
</dbReference>
<evidence type="ECO:0000313" key="1">
    <source>
        <dbReference type="EMBL" id="KAJ4469579.1"/>
    </source>
</evidence>
<dbReference type="SUPFAM" id="SSF47576">
    <property type="entry name" value="Calponin-homology domain, CH-domain"/>
    <property type="match status" value="1"/>
</dbReference>
<reference evidence="1" key="1">
    <citation type="submission" date="2022-08" db="EMBL/GenBank/DDBJ databases">
        <title>A Global Phylogenomic Analysis of the Shiitake Genus Lentinula.</title>
        <authorList>
            <consortium name="DOE Joint Genome Institute"/>
            <person name="Sierra-Patev S."/>
            <person name="Min B."/>
            <person name="Naranjo-Ortiz M."/>
            <person name="Looney B."/>
            <person name="Konkel Z."/>
            <person name="Slot J.C."/>
            <person name="Sakamoto Y."/>
            <person name="Steenwyk J.L."/>
            <person name="Rokas A."/>
            <person name="Carro J."/>
            <person name="Camarero S."/>
            <person name="Ferreira P."/>
            <person name="Molpeceres G."/>
            <person name="Ruiz-Duenas F.J."/>
            <person name="Serrano A."/>
            <person name="Henrissat B."/>
            <person name="Drula E."/>
            <person name="Hughes K.W."/>
            <person name="Mata J.L."/>
            <person name="Ishikawa N.K."/>
            <person name="Vargas-Isla R."/>
            <person name="Ushijima S."/>
            <person name="Smith C.A."/>
            <person name="Ahrendt S."/>
            <person name="Andreopoulos W."/>
            <person name="He G."/>
            <person name="Labutti K."/>
            <person name="Lipzen A."/>
            <person name="Ng V."/>
            <person name="Riley R."/>
            <person name="Sandor L."/>
            <person name="Barry K."/>
            <person name="Martinez A.T."/>
            <person name="Xiao Y."/>
            <person name="Gibbons J.G."/>
            <person name="Terashima K."/>
            <person name="Grigoriev I.V."/>
            <person name="Hibbett D.S."/>
        </authorList>
    </citation>
    <scope>NUCLEOTIDE SEQUENCE</scope>
    <source>
        <strain evidence="1">JLM2183</strain>
    </source>
</reference>
<comment type="caution">
    <text evidence="1">The sequence shown here is derived from an EMBL/GenBank/DDBJ whole genome shotgun (WGS) entry which is preliminary data.</text>
</comment>
<organism evidence="1 2">
    <name type="scientific">Lentinula aciculospora</name>
    <dbReference type="NCBI Taxonomy" id="153920"/>
    <lineage>
        <taxon>Eukaryota</taxon>
        <taxon>Fungi</taxon>
        <taxon>Dikarya</taxon>
        <taxon>Basidiomycota</taxon>
        <taxon>Agaricomycotina</taxon>
        <taxon>Agaricomycetes</taxon>
        <taxon>Agaricomycetidae</taxon>
        <taxon>Agaricales</taxon>
        <taxon>Marasmiineae</taxon>
        <taxon>Omphalotaceae</taxon>
        <taxon>Lentinula</taxon>
    </lineage>
</organism>
<dbReference type="CDD" id="cd00014">
    <property type="entry name" value="CH_SF"/>
    <property type="match status" value="1"/>
</dbReference>
<name>A0A9W8ZXH1_9AGAR</name>
<evidence type="ECO:0000313" key="2">
    <source>
        <dbReference type="Proteomes" id="UP001150266"/>
    </source>
</evidence>
<dbReference type="OrthoDB" id="21595at2759"/>
<dbReference type="InterPro" id="IPR036872">
    <property type="entry name" value="CH_dom_sf"/>
</dbReference>
<protein>
    <submittedName>
        <fullName evidence="1">Uncharacterized protein</fullName>
    </submittedName>
</protein>
<keyword evidence="2" id="KW-1185">Reference proteome</keyword>
<accession>A0A9W8ZXH1</accession>
<sequence>MRGGTQYYLEFKSDNEFDGWYDDIYRMSPLAPILVIPEELPEDVPDVEEIIDFYLISHASSPSTILPEPFNNESYPSARQHSPLNLQISSTPNLLDATDIGRDTRNMSPMDVYEITADERVLLRKAIAFLCSCMEPRLRRRSDPGGEKPFDLVEIRLRVLMRVMNKWTTQYDPQVDYETILAFSESLKDGYVLCQDNVNLAKFLSGCRDLGIPREELFISGDLTAITADSSIRVAQTILALVKLTGTHNREKTGQSLRKFSKTTLPSFASSDIFVNSRINKKSLRYEHVPKDEHVRTDILPGRKCTDSHDLSQVLKVPYPLPLHELAIHSNFSEGLSGALQVLQYQLSNR</sequence>